<dbReference type="EMBL" id="MLJW01000036">
    <property type="protein sequence ID" value="OIR07515.1"/>
    <property type="molecule type" value="Genomic_DNA"/>
</dbReference>
<proteinExistence type="predicted"/>
<gene>
    <name evidence="2" type="ORF">GALL_101760</name>
</gene>
<dbReference type="GO" id="GO:0009231">
    <property type="term" value="P:riboflavin biosynthetic process"/>
    <property type="evidence" value="ECO:0007669"/>
    <property type="project" value="InterPro"/>
</dbReference>
<protein>
    <recommendedName>
        <fullName evidence="1">Bacterial bifunctional deaminase-reductase C-terminal domain-containing protein</fullName>
    </recommendedName>
</protein>
<dbReference type="InterPro" id="IPR024072">
    <property type="entry name" value="DHFR-like_dom_sf"/>
</dbReference>
<feature type="domain" description="Bacterial bifunctional deaminase-reductase C-terminal" evidence="1">
    <location>
        <begin position="3"/>
        <end position="177"/>
    </location>
</feature>
<evidence type="ECO:0000259" key="1">
    <source>
        <dbReference type="Pfam" id="PF01872"/>
    </source>
</evidence>
<dbReference type="PANTHER" id="PTHR38011:SF11">
    <property type="entry name" value="2,5-DIAMINO-6-RIBOSYLAMINO-4(3H)-PYRIMIDINONE 5'-PHOSPHATE REDUCTASE"/>
    <property type="match status" value="1"/>
</dbReference>
<dbReference type="InterPro" id="IPR002734">
    <property type="entry name" value="RibDG_C"/>
</dbReference>
<dbReference type="InterPro" id="IPR050765">
    <property type="entry name" value="Riboflavin_Biosynth_HTPR"/>
</dbReference>
<dbReference type="GO" id="GO:0008703">
    <property type="term" value="F:5-amino-6-(5-phosphoribosylamino)uracil reductase activity"/>
    <property type="evidence" value="ECO:0007669"/>
    <property type="project" value="InterPro"/>
</dbReference>
<accession>A0A1J5SHX2</accession>
<evidence type="ECO:0000313" key="2">
    <source>
        <dbReference type="EMBL" id="OIR07515.1"/>
    </source>
</evidence>
<comment type="caution">
    <text evidence="2">The sequence shown here is derived from an EMBL/GenBank/DDBJ whole genome shotgun (WGS) entry which is preliminary data.</text>
</comment>
<name>A0A1J5SHX2_9ZZZZ</name>
<sequence>MRKLSVFNFISLDGFYKGLKEDISWHRHAEEEAEFSAENLKPEGILLFGRVTYEMMFSFWPTKMAMESLPQVAKGMNDAEKIVFSKTLKKVEWNNTKLISNNIIEEIKKLKQLPGKDMTILGSGSILTQFAEAGLIDEYQFMIDPVVLGKGTQIFNGIKKKLDLDLTNTRIFKSGCVLLCYQPK</sequence>
<dbReference type="Gene3D" id="3.40.430.10">
    <property type="entry name" value="Dihydrofolate Reductase, subunit A"/>
    <property type="match status" value="1"/>
</dbReference>
<dbReference type="AlphaFoldDB" id="A0A1J5SHX2"/>
<reference evidence="2" key="1">
    <citation type="submission" date="2016-10" db="EMBL/GenBank/DDBJ databases">
        <title>Sequence of Gallionella enrichment culture.</title>
        <authorList>
            <person name="Poehlein A."/>
            <person name="Muehling M."/>
            <person name="Daniel R."/>
        </authorList>
    </citation>
    <scope>NUCLEOTIDE SEQUENCE</scope>
</reference>
<dbReference type="Pfam" id="PF01872">
    <property type="entry name" value="RibD_C"/>
    <property type="match status" value="1"/>
</dbReference>
<dbReference type="SUPFAM" id="SSF53597">
    <property type="entry name" value="Dihydrofolate reductase-like"/>
    <property type="match status" value="1"/>
</dbReference>
<dbReference type="PANTHER" id="PTHR38011">
    <property type="entry name" value="DIHYDROFOLATE REDUCTASE FAMILY PROTEIN (AFU_ORTHOLOGUE AFUA_8G06820)"/>
    <property type="match status" value="1"/>
</dbReference>
<organism evidence="2">
    <name type="scientific">mine drainage metagenome</name>
    <dbReference type="NCBI Taxonomy" id="410659"/>
    <lineage>
        <taxon>unclassified sequences</taxon>
        <taxon>metagenomes</taxon>
        <taxon>ecological metagenomes</taxon>
    </lineage>
</organism>